<sequence>MTSNMPFPGIVGLGTNDMSLVVQKRYPSFSYCTISDFRGDVEGWIHFGSESQLFGRSTPLLTSPANDFYRLSFQGISVDGEDLKLPKKEALKSAMPDENVWSINPWELCFKNIDNDPEINFNFEDLSFPLRLINTWLRVSDVYCLAITRTTDFSVFGMFQQRGVNVGYDLENKQLRLKYVDYCPDDDDEYN</sequence>
<protein>
    <submittedName>
        <fullName evidence="1">Uncharacterized protein</fullName>
    </submittedName>
</protein>
<evidence type="ECO:0000313" key="2">
    <source>
        <dbReference type="Proteomes" id="UP000828048"/>
    </source>
</evidence>
<comment type="caution">
    <text evidence="1">The sequence shown here is derived from an EMBL/GenBank/DDBJ whole genome shotgun (WGS) entry which is preliminary data.</text>
</comment>
<gene>
    <name evidence="1" type="ORF">Vadar_034580</name>
</gene>
<keyword evidence="2" id="KW-1185">Reference proteome</keyword>
<dbReference type="Proteomes" id="UP000828048">
    <property type="component" value="Chromosome 11"/>
</dbReference>
<dbReference type="EMBL" id="CM037161">
    <property type="protein sequence ID" value="KAH7856259.1"/>
    <property type="molecule type" value="Genomic_DNA"/>
</dbReference>
<organism evidence="1 2">
    <name type="scientific">Vaccinium darrowii</name>
    <dbReference type="NCBI Taxonomy" id="229202"/>
    <lineage>
        <taxon>Eukaryota</taxon>
        <taxon>Viridiplantae</taxon>
        <taxon>Streptophyta</taxon>
        <taxon>Embryophyta</taxon>
        <taxon>Tracheophyta</taxon>
        <taxon>Spermatophyta</taxon>
        <taxon>Magnoliopsida</taxon>
        <taxon>eudicotyledons</taxon>
        <taxon>Gunneridae</taxon>
        <taxon>Pentapetalae</taxon>
        <taxon>asterids</taxon>
        <taxon>Ericales</taxon>
        <taxon>Ericaceae</taxon>
        <taxon>Vaccinioideae</taxon>
        <taxon>Vaccinieae</taxon>
        <taxon>Vaccinium</taxon>
    </lineage>
</organism>
<evidence type="ECO:0000313" key="1">
    <source>
        <dbReference type="EMBL" id="KAH7856259.1"/>
    </source>
</evidence>
<reference evidence="1 2" key="1">
    <citation type="journal article" date="2021" name="Hortic Res">
        <title>High-quality reference genome and annotation aids understanding of berry development for evergreen blueberry (Vaccinium darrowii).</title>
        <authorList>
            <person name="Yu J."/>
            <person name="Hulse-Kemp A.M."/>
            <person name="Babiker E."/>
            <person name="Staton M."/>
        </authorList>
    </citation>
    <scope>NUCLEOTIDE SEQUENCE [LARGE SCALE GENOMIC DNA]</scope>
    <source>
        <strain evidence="2">cv. NJ 8807/NJ 8810</strain>
        <tissue evidence="1">Young leaf</tissue>
    </source>
</reference>
<proteinExistence type="predicted"/>
<name>A0ACB7YSV0_9ERIC</name>
<accession>A0ACB7YSV0</accession>